<keyword evidence="6" id="KW-0143">Chaperone</keyword>
<reference evidence="7 8" key="1">
    <citation type="submission" date="2020-03" db="EMBL/GenBank/DDBJ databases">
        <title>Isolation of cellulose-producing strains, genome characterization and application of the synthesized cellulose films as an economical and sustainable material for piezoelectric sensor construction.</title>
        <authorList>
            <person name="Mangayil R.K."/>
        </authorList>
    </citation>
    <scope>NUCLEOTIDE SEQUENCE [LARGE SCALE GENOMIC DNA]</scope>
    <source>
        <strain evidence="7 8">ENS 9a1a</strain>
    </source>
</reference>
<evidence type="ECO:0000256" key="4">
    <source>
        <dbReference type="ARBA" id="ARBA00022741"/>
    </source>
</evidence>
<dbReference type="GO" id="GO:0005524">
    <property type="term" value="F:ATP binding"/>
    <property type="evidence" value="ECO:0007669"/>
    <property type="project" value="UniProtKB-KW"/>
</dbReference>
<organism evidence="7 8">
    <name type="scientific">Komagataeibacter rhaeticus</name>
    <dbReference type="NCBI Taxonomy" id="215221"/>
    <lineage>
        <taxon>Bacteria</taxon>
        <taxon>Pseudomonadati</taxon>
        <taxon>Pseudomonadota</taxon>
        <taxon>Alphaproteobacteria</taxon>
        <taxon>Acetobacterales</taxon>
        <taxon>Acetobacteraceae</taxon>
        <taxon>Komagataeibacter</taxon>
    </lineage>
</organism>
<comment type="similarity">
    <text evidence="2">Belongs to the ClpX chaperone family. HslU subfamily.</text>
</comment>
<dbReference type="GO" id="GO:0016887">
    <property type="term" value="F:ATP hydrolysis activity"/>
    <property type="evidence" value="ECO:0007669"/>
    <property type="project" value="InterPro"/>
</dbReference>
<dbReference type="GO" id="GO:0051603">
    <property type="term" value="P:proteolysis involved in protein catabolic process"/>
    <property type="evidence" value="ECO:0007669"/>
    <property type="project" value="TreeGrafter"/>
</dbReference>
<comment type="subcellular location">
    <subcellularLocation>
        <location evidence="1">Cytoplasm</location>
    </subcellularLocation>
</comment>
<accession>A0A181CC47</accession>
<evidence type="ECO:0000256" key="5">
    <source>
        <dbReference type="ARBA" id="ARBA00022840"/>
    </source>
</evidence>
<dbReference type="CDD" id="cd19498">
    <property type="entry name" value="RecA-like_HslU"/>
    <property type="match status" value="1"/>
</dbReference>
<dbReference type="Pfam" id="PF10431">
    <property type="entry name" value="ClpB_D2-small"/>
    <property type="match status" value="1"/>
</dbReference>
<dbReference type="InterPro" id="IPR004491">
    <property type="entry name" value="HslU"/>
</dbReference>
<dbReference type="SMART" id="SM01086">
    <property type="entry name" value="ClpB_D2-small"/>
    <property type="match status" value="1"/>
</dbReference>
<dbReference type="Pfam" id="PF00004">
    <property type="entry name" value="AAA"/>
    <property type="match status" value="1"/>
</dbReference>
<dbReference type="NCBIfam" id="NF003544">
    <property type="entry name" value="PRK05201.1"/>
    <property type="match status" value="1"/>
</dbReference>
<dbReference type="PANTHER" id="PTHR48102">
    <property type="entry name" value="ATP-DEPENDENT CLP PROTEASE ATP-BINDING SUBUNIT CLPX-LIKE, MITOCHONDRIAL-RELATED"/>
    <property type="match status" value="1"/>
</dbReference>
<dbReference type="EMBL" id="CP050139">
    <property type="protein sequence ID" value="QIP35870.1"/>
    <property type="molecule type" value="Genomic_DNA"/>
</dbReference>
<keyword evidence="5" id="KW-0067">ATP-binding</keyword>
<dbReference type="NCBIfam" id="TIGR00390">
    <property type="entry name" value="hslU"/>
    <property type="match status" value="1"/>
</dbReference>
<keyword evidence="8" id="KW-1185">Reference proteome</keyword>
<dbReference type="SUPFAM" id="SSF52540">
    <property type="entry name" value="P-loop containing nucleoside triphosphate hydrolases"/>
    <property type="match status" value="1"/>
</dbReference>
<keyword evidence="3" id="KW-0963">Cytoplasm</keyword>
<dbReference type="InterPro" id="IPR027417">
    <property type="entry name" value="P-loop_NTPase"/>
</dbReference>
<dbReference type="InterPro" id="IPR003959">
    <property type="entry name" value="ATPase_AAA_core"/>
</dbReference>
<evidence type="ECO:0000313" key="8">
    <source>
        <dbReference type="Proteomes" id="UP000502533"/>
    </source>
</evidence>
<keyword evidence="7" id="KW-0378">Hydrolase</keyword>
<dbReference type="AlphaFoldDB" id="A0A181CC47"/>
<dbReference type="Gene3D" id="3.40.50.300">
    <property type="entry name" value="P-loop containing nucleotide triphosphate hydrolases"/>
    <property type="match status" value="1"/>
</dbReference>
<dbReference type="Proteomes" id="UP000502533">
    <property type="component" value="Chromosome"/>
</dbReference>
<gene>
    <name evidence="7" type="primary">hslU</name>
    <name evidence="7" type="ORF">GWK63_10665</name>
</gene>
<dbReference type="FunFam" id="3.40.50.300:FF:000213">
    <property type="entry name" value="ATP-dependent protease ATPase subunit HslU"/>
    <property type="match status" value="1"/>
</dbReference>
<evidence type="ECO:0000313" key="7">
    <source>
        <dbReference type="EMBL" id="QIP35870.1"/>
    </source>
</evidence>
<dbReference type="GeneID" id="85022621"/>
<sequence length="437" mass="48036">MDIPNHSPREIVSELDRYIIGQTDAKRAVAIALRNRWRRAQLTDAMREEVVPKNILMIGPTGCGKTEIARRLARLAQAPFLKVEATKFTEVGYVGRDVESIVRDLVEVSINMLRELRRRDVEVKAEGAAENILLDALVGEGASAETRNKFRRMLRAGELEGKEVEISIAEGSGPAQPDMSSMTPGAVINFSDMMKGFMNRMPQQKRMTVAEARAALTRQEADKMLDTEALTREAVAHAQDHGIVFLDEIDKVCARASEGGSRGGDVSREGVQRDLLPLIEGTTVSTKYGPVRTDHILFIASGAFHIAKPSDLLPELQGRLPIRVELASLTRDDLRRILTEPEHSLLQQYIALLGTEKVTLSFTDAAIDALAELAADINERVENIGARRLATVLERLLESVSFTAPDRSGQSVVIDAADVQEKVAPLASKGDLSRFIL</sequence>
<keyword evidence="7" id="KW-0645">Protease</keyword>
<evidence type="ECO:0000256" key="1">
    <source>
        <dbReference type="ARBA" id="ARBA00004496"/>
    </source>
</evidence>
<keyword evidence="4" id="KW-0547">Nucleotide-binding</keyword>
<dbReference type="Pfam" id="PF07724">
    <property type="entry name" value="AAA_2"/>
    <property type="match status" value="1"/>
</dbReference>
<dbReference type="GO" id="GO:0009376">
    <property type="term" value="C:HslUV protease complex"/>
    <property type="evidence" value="ECO:0007669"/>
    <property type="project" value="InterPro"/>
</dbReference>
<evidence type="ECO:0000256" key="6">
    <source>
        <dbReference type="ARBA" id="ARBA00023186"/>
    </source>
</evidence>
<name>A0A181CC47_9PROT</name>
<protein>
    <submittedName>
        <fullName evidence="7">ATP-dependent protease ATPase subunit HslU</fullName>
    </submittedName>
</protein>
<dbReference type="InterPro" id="IPR003593">
    <property type="entry name" value="AAA+_ATPase"/>
</dbReference>
<dbReference type="GO" id="GO:0008233">
    <property type="term" value="F:peptidase activity"/>
    <property type="evidence" value="ECO:0007669"/>
    <property type="project" value="UniProtKB-KW"/>
</dbReference>
<evidence type="ECO:0000256" key="3">
    <source>
        <dbReference type="ARBA" id="ARBA00022490"/>
    </source>
</evidence>
<dbReference type="InterPro" id="IPR050052">
    <property type="entry name" value="ATP-dep_Clp_protease_ClpX"/>
</dbReference>
<dbReference type="KEGG" id="kre:GWK63_10665"/>
<evidence type="ECO:0000256" key="2">
    <source>
        <dbReference type="ARBA" id="ARBA00009771"/>
    </source>
</evidence>
<dbReference type="SMART" id="SM00382">
    <property type="entry name" value="AAA"/>
    <property type="match status" value="1"/>
</dbReference>
<dbReference type="PANTHER" id="PTHR48102:SF3">
    <property type="entry name" value="ATP-DEPENDENT PROTEASE ATPASE SUBUNIT HSLU"/>
    <property type="match status" value="1"/>
</dbReference>
<dbReference type="FunFam" id="3.40.50.300:FF:000220">
    <property type="entry name" value="ATP-dependent protease ATPase subunit HslU"/>
    <property type="match status" value="1"/>
</dbReference>
<dbReference type="RefSeq" id="WP_007399735.1">
    <property type="nucleotide sequence ID" value="NZ_CALMTF010000011.1"/>
</dbReference>
<dbReference type="Gene3D" id="1.10.8.60">
    <property type="match status" value="1"/>
</dbReference>
<dbReference type="InterPro" id="IPR019489">
    <property type="entry name" value="Clp_ATPase_C"/>
</dbReference>
<proteinExistence type="inferred from homology"/>